<gene>
    <name evidence="2" type="ORF">HPB48_016815</name>
</gene>
<evidence type="ECO:0000256" key="1">
    <source>
        <dbReference type="SAM" id="MobiDB-lite"/>
    </source>
</evidence>
<feature type="compositionally biased region" description="Basic residues" evidence="1">
    <location>
        <begin position="204"/>
        <end position="223"/>
    </location>
</feature>
<proteinExistence type="predicted"/>
<evidence type="ECO:0008006" key="4">
    <source>
        <dbReference type="Google" id="ProtNLM"/>
    </source>
</evidence>
<organism evidence="2 3">
    <name type="scientific">Haemaphysalis longicornis</name>
    <name type="common">Bush tick</name>
    <dbReference type="NCBI Taxonomy" id="44386"/>
    <lineage>
        <taxon>Eukaryota</taxon>
        <taxon>Metazoa</taxon>
        <taxon>Ecdysozoa</taxon>
        <taxon>Arthropoda</taxon>
        <taxon>Chelicerata</taxon>
        <taxon>Arachnida</taxon>
        <taxon>Acari</taxon>
        <taxon>Parasitiformes</taxon>
        <taxon>Ixodida</taxon>
        <taxon>Ixodoidea</taxon>
        <taxon>Ixodidae</taxon>
        <taxon>Haemaphysalinae</taxon>
        <taxon>Haemaphysalis</taxon>
    </lineage>
</organism>
<reference evidence="2 3" key="1">
    <citation type="journal article" date="2020" name="Cell">
        <title>Large-Scale Comparative Analyses of Tick Genomes Elucidate Their Genetic Diversity and Vector Capacities.</title>
        <authorList>
            <consortium name="Tick Genome and Microbiome Consortium (TIGMIC)"/>
            <person name="Jia N."/>
            <person name="Wang J."/>
            <person name="Shi W."/>
            <person name="Du L."/>
            <person name="Sun Y."/>
            <person name="Zhan W."/>
            <person name="Jiang J.F."/>
            <person name="Wang Q."/>
            <person name="Zhang B."/>
            <person name="Ji P."/>
            <person name="Bell-Sakyi L."/>
            <person name="Cui X.M."/>
            <person name="Yuan T.T."/>
            <person name="Jiang B.G."/>
            <person name="Yang W.F."/>
            <person name="Lam T.T."/>
            <person name="Chang Q.C."/>
            <person name="Ding S.J."/>
            <person name="Wang X.J."/>
            <person name="Zhu J.G."/>
            <person name="Ruan X.D."/>
            <person name="Zhao L."/>
            <person name="Wei J.T."/>
            <person name="Ye R.Z."/>
            <person name="Que T.C."/>
            <person name="Du C.H."/>
            <person name="Zhou Y.H."/>
            <person name="Cheng J.X."/>
            <person name="Dai P.F."/>
            <person name="Guo W.B."/>
            <person name="Han X.H."/>
            <person name="Huang E.J."/>
            <person name="Li L.F."/>
            <person name="Wei W."/>
            <person name="Gao Y.C."/>
            <person name="Liu J.Z."/>
            <person name="Shao H.Z."/>
            <person name="Wang X."/>
            <person name="Wang C.C."/>
            <person name="Yang T.C."/>
            <person name="Huo Q.B."/>
            <person name="Li W."/>
            <person name="Chen H.Y."/>
            <person name="Chen S.E."/>
            <person name="Zhou L.G."/>
            <person name="Ni X.B."/>
            <person name="Tian J.H."/>
            <person name="Sheng Y."/>
            <person name="Liu T."/>
            <person name="Pan Y.S."/>
            <person name="Xia L.Y."/>
            <person name="Li J."/>
            <person name="Zhao F."/>
            <person name="Cao W.C."/>
        </authorList>
    </citation>
    <scope>NUCLEOTIDE SEQUENCE [LARGE SCALE GENOMIC DNA]</scope>
    <source>
        <strain evidence="2">HaeL-2018</strain>
    </source>
</reference>
<protein>
    <recommendedName>
        <fullName evidence="4">CCHC-type domain-containing protein</fullName>
    </recommendedName>
</protein>
<dbReference type="Proteomes" id="UP000821853">
    <property type="component" value="Chromosome 5"/>
</dbReference>
<comment type="caution">
    <text evidence="2">The sequence shown here is derived from an EMBL/GenBank/DDBJ whole genome shotgun (WGS) entry which is preliminary data.</text>
</comment>
<evidence type="ECO:0000313" key="2">
    <source>
        <dbReference type="EMBL" id="KAH9375155.1"/>
    </source>
</evidence>
<dbReference type="OrthoDB" id="6506579at2759"/>
<name>A0A9J6GIQ6_HAELO</name>
<dbReference type="AlphaFoldDB" id="A0A9J6GIQ6"/>
<feature type="region of interest" description="Disordered" evidence="1">
    <location>
        <begin position="194"/>
        <end position="223"/>
    </location>
</feature>
<accession>A0A9J6GIQ6</accession>
<dbReference type="EMBL" id="JABSTR010000007">
    <property type="protein sequence ID" value="KAH9375155.1"/>
    <property type="molecule type" value="Genomic_DNA"/>
</dbReference>
<dbReference type="VEuPathDB" id="VectorBase:HLOH_057410"/>
<keyword evidence="3" id="KW-1185">Reference proteome</keyword>
<evidence type="ECO:0000313" key="3">
    <source>
        <dbReference type="Proteomes" id="UP000821853"/>
    </source>
</evidence>
<sequence length="223" mass="25128">MGARNYEVTVNTRAAATTLIQLKTVRLGDQIVPLIPIRSGINEHHLLVPAATVTNESLIRALTPYGQVTEVRNGTFKGQPSVLTGTRYIQMRIKEDNPVPNYIRVADTERSLTTPGSAMGVLALQTGGQHFHRLLCPYCERCGIYGHESTPCVLPCRRCRQAHATTSCEVPQLTGRWLEVSRQPRSHQYILTMMSSRPSTMRNQQRRPRKRTKKNPPAKSRRM</sequence>